<reference evidence="3 4" key="1">
    <citation type="submission" date="2020-07" db="EMBL/GenBank/DDBJ databases">
        <authorList>
            <person name="Feng H."/>
        </authorList>
    </citation>
    <scope>NUCLEOTIDE SEQUENCE [LARGE SCALE GENOMIC DNA]</scope>
    <source>
        <strain evidence="4">s-10</strain>
    </source>
</reference>
<sequence length="659" mass="71681">MAKVGEVFVKLFMDSDEFTDGIEEAERGAEQLEERMQETGRTIRGVIGDISERFGRMGEGMIDTGENLTQAIGLPFLLLGTLAVMAAKETKKGEKAVKKLADGFKKLKKALAPVGQAILDMAVKYMPKFINMVERISKWFQNLSPQMKELVIALGGLIVALGPVLMFGGALVLMLGGLGQALTFLSGPIGWIVAALGLLAAKILKTSKGAEPFFNMLDKLGKIIREKVNAALDKLSKVNWEQLGKNMVQGIRNAFDKLGDLTDKITAWIDKIDWAKVTQTFLTKAGKFVVGVVKEIDKKTGEHLEKGETTQAAHGFGVWLGKAIVNGTKNLKAIEASIKTAISEALAGVISSAMTAQEGRKAGESALAPHAFIIGLFQGMFSKINLESLGKYLWETLPAGFAQSLLQSAAEKISGQKVENINWEPLKQKFKQSLNRAFNPANLKWDDDIGLIDLSKLVKWDSLKPDAEKAWDGLKQIVKNKINELRNNANSVLEGLKKIVSNKWNNIKTNASTAWENIKKAITKPIEDAYDTITGIIDKIKKAFSSMKITIPKPKLPQVDVNWVEVAKGAARAVIPKFRFFASGGIVNGATAGVIGEAGPEAVVPLSGRRMEPFAKAIASQMGIGGGLNITVNNYTDNEKIGYSTARAVSREMWLYGLY</sequence>
<keyword evidence="2" id="KW-1133">Transmembrane helix</keyword>
<evidence type="ECO:0000256" key="1">
    <source>
        <dbReference type="SAM" id="Coils"/>
    </source>
</evidence>
<dbReference type="RefSeq" id="WP_181752339.1">
    <property type="nucleotide sequence ID" value="NZ_JACEIQ010000012.1"/>
</dbReference>
<comment type="caution">
    <text evidence="3">The sequence shown here is derived from an EMBL/GenBank/DDBJ whole genome shotgun (WGS) entry which is preliminary data.</text>
</comment>
<feature type="transmembrane region" description="Helical" evidence="2">
    <location>
        <begin position="150"/>
        <end position="175"/>
    </location>
</feature>
<evidence type="ECO:0000313" key="4">
    <source>
        <dbReference type="Proteomes" id="UP000535491"/>
    </source>
</evidence>
<gene>
    <name evidence="3" type="ORF">H1191_12330</name>
</gene>
<keyword evidence="1" id="KW-0175">Coiled coil</keyword>
<evidence type="ECO:0008006" key="5">
    <source>
        <dbReference type="Google" id="ProtNLM"/>
    </source>
</evidence>
<accession>A0A7W2A8X9</accession>
<evidence type="ECO:0000256" key="2">
    <source>
        <dbReference type="SAM" id="Phobius"/>
    </source>
</evidence>
<keyword evidence="4" id="KW-1185">Reference proteome</keyword>
<dbReference type="EMBL" id="JACEIQ010000012">
    <property type="protein sequence ID" value="MBA4495095.1"/>
    <property type="molecule type" value="Genomic_DNA"/>
</dbReference>
<evidence type="ECO:0000313" key="3">
    <source>
        <dbReference type="EMBL" id="MBA4495095.1"/>
    </source>
</evidence>
<protein>
    <recommendedName>
        <fullName evidence="5">Phage tail tape measure protein</fullName>
    </recommendedName>
</protein>
<organism evidence="3 4">
    <name type="scientific">Paenactinomyces guangxiensis</name>
    <dbReference type="NCBI Taxonomy" id="1490290"/>
    <lineage>
        <taxon>Bacteria</taxon>
        <taxon>Bacillati</taxon>
        <taxon>Bacillota</taxon>
        <taxon>Bacilli</taxon>
        <taxon>Bacillales</taxon>
        <taxon>Thermoactinomycetaceae</taxon>
        <taxon>Paenactinomyces</taxon>
    </lineage>
</organism>
<keyword evidence="2" id="KW-0472">Membrane</keyword>
<dbReference type="SUPFAM" id="SSF58113">
    <property type="entry name" value="Apolipoprotein A-I"/>
    <property type="match status" value="1"/>
</dbReference>
<dbReference type="Gene3D" id="1.20.120.20">
    <property type="entry name" value="Apolipoprotein"/>
    <property type="match status" value="1"/>
</dbReference>
<dbReference type="AlphaFoldDB" id="A0A7W2A8X9"/>
<name>A0A7W2A8X9_9BACL</name>
<keyword evidence="2" id="KW-0812">Transmembrane</keyword>
<proteinExistence type="predicted"/>
<dbReference type="Proteomes" id="UP000535491">
    <property type="component" value="Unassembled WGS sequence"/>
</dbReference>
<feature type="coiled-coil region" evidence="1">
    <location>
        <begin position="15"/>
        <end position="42"/>
    </location>
</feature>
<feature type="transmembrane region" description="Helical" evidence="2">
    <location>
        <begin position="181"/>
        <end position="201"/>
    </location>
</feature>